<dbReference type="RefSeq" id="WP_192752045.1">
    <property type="nucleotide sequence ID" value="NZ_BAABJL010000083.1"/>
</dbReference>
<name>A0A927MWK4_9ACTN</name>
<dbReference type="Pfam" id="PF00067">
    <property type="entry name" value="p450"/>
    <property type="match status" value="1"/>
</dbReference>
<reference evidence="8" key="1">
    <citation type="submission" date="2020-10" db="EMBL/GenBank/DDBJ databases">
        <title>Sequencing the genomes of 1000 actinobacteria strains.</title>
        <authorList>
            <person name="Klenk H.-P."/>
        </authorList>
    </citation>
    <scope>NUCLEOTIDE SEQUENCE</scope>
    <source>
        <strain evidence="8">DSM 45354</strain>
    </source>
</reference>
<dbReference type="SUPFAM" id="SSF48264">
    <property type="entry name" value="Cytochrome P450"/>
    <property type="match status" value="1"/>
</dbReference>
<dbReference type="GO" id="GO:0020037">
    <property type="term" value="F:heme binding"/>
    <property type="evidence" value="ECO:0007669"/>
    <property type="project" value="InterPro"/>
</dbReference>
<dbReference type="InterPro" id="IPR017972">
    <property type="entry name" value="Cyt_P450_CS"/>
</dbReference>
<evidence type="ECO:0000313" key="9">
    <source>
        <dbReference type="Proteomes" id="UP000638648"/>
    </source>
</evidence>
<keyword evidence="6 7" id="KW-0503">Monooxygenase</keyword>
<dbReference type="InterPro" id="IPR001128">
    <property type="entry name" value="Cyt_P450"/>
</dbReference>
<dbReference type="PRINTS" id="PR00385">
    <property type="entry name" value="P450"/>
</dbReference>
<dbReference type="InterPro" id="IPR002397">
    <property type="entry name" value="Cyt_P450_B"/>
</dbReference>
<evidence type="ECO:0000256" key="6">
    <source>
        <dbReference type="ARBA" id="ARBA00023033"/>
    </source>
</evidence>
<dbReference type="PRINTS" id="PR00359">
    <property type="entry name" value="BP450"/>
</dbReference>
<proteinExistence type="inferred from homology"/>
<dbReference type="FunFam" id="1.10.630.10:FF:000018">
    <property type="entry name" value="Cytochrome P450 monooxygenase"/>
    <property type="match status" value="1"/>
</dbReference>
<dbReference type="EMBL" id="JADBEM010000001">
    <property type="protein sequence ID" value="MBE1608241.1"/>
    <property type="molecule type" value="Genomic_DNA"/>
</dbReference>
<evidence type="ECO:0000256" key="3">
    <source>
        <dbReference type="ARBA" id="ARBA00022723"/>
    </source>
</evidence>
<dbReference type="PANTHER" id="PTHR46696:SF1">
    <property type="entry name" value="CYTOCHROME P450 YJIB-RELATED"/>
    <property type="match status" value="1"/>
</dbReference>
<comment type="similarity">
    <text evidence="1 7">Belongs to the cytochrome P450 family.</text>
</comment>
<keyword evidence="2 7" id="KW-0349">Heme</keyword>
<keyword evidence="4 7" id="KW-0560">Oxidoreductase</keyword>
<dbReference type="Gene3D" id="1.10.630.10">
    <property type="entry name" value="Cytochrome P450"/>
    <property type="match status" value="1"/>
</dbReference>
<dbReference type="InterPro" id="IPR036396">
    <property type="entry name" value="Cyt_P450_sf"/>
</dbReference>
<dbReference type="PROSITE" id="PS00086">
    <property type="entry name" value="CYTOCHROME_P450"/>
    <property type="match status" value="1"/>
</dbReference>
<sequence>MAETVPAAAEVPELPMSRSCPFDPPEQLAQLREEQPITPLRYQDGRAGWLVTSYAIARTILADPRFSRKNELQHLPKPFKLTGLTREPAQPGFFLGMDPPEHTRYRRQLTAHFTVRRMRQLEPRIARITEEHLDAMERHGPPVDLVSEFALPIPSLVICELLGVPYEDRGRFQGYTRRLLSLESTPDETVAARDALCDYLDELVARKRSEPGDDLVTTLLAGADLDDDEVAGVGVLLLVAGHETTANMLGLGTFALLRHPDQLTALRADPSLMEHAVEELLRYLTIVHLGPTRAALEDVEISGRVIHAGDPVTISLSEANRDPERFENGEELDVHHSATGHLAFGHGIHQCLGQQLARIEMRIGYAALLRRFPGLRLAVAPEDVRMRTDMSIYGVHNLPVAW</sequence>
<dbReference type="AlphaFoldDB" id="A0A927MWK4"/>
<gene>
    <name evidence="8" type="ORF">HEB94_005089</name>
</gene>
<keyword evidence="3 7" id="KW-0479">Metal-binding</keyword>
<evidence type="ECO:0000256" key="5">
    <source>
        <dbReference type="ARBA" id="ARBA00023004"/>
    </source>
</evidence>
<evidence type="ECO:0000313" key="8">
    <source>
        <dbReference type="EMBL" id="MBE1608241.1"/>
    </source>
</evidence>
<organism evidence="8 9">
    <name type="scientific">Actinopolymorpha pittospori</name>
    <dbReference type="NCBI Taxonomy" id="648752"/>
    <lineage>
        <taxon>Bacteria</taxon>
        <taxon>Bacillati</taxon>
        <taxon>Actinomycetota</taxon>
        <taxon>Actinomycetes</taxon>
        <taxon>Propionibacteriales</taxon>
        <taxon>Actinopolymorphaceae</taxon>
        <taxon>Actinopolymorpha</taxon>
    </lineage>
</organism>
<dbReference type="GO" id="GO:0016705">
    <property type="term" value="F:oxidoreductase activity, acting on paired donors, with incorporation or reduction of molecular oxygen"/>
    <property type="evidence" value="ECO:0007669"/>
    <property type="project" value="InterPro"/>
</dbReference>
<keyword evidence="5 7" id="KW-0408">Iron</keyword>
<dbReference type="Proteomes" id="UP000638648">
    <property type="component" value="Unassembled WGS sequence"/>
</dbReference>
<evidence type="ECO:0000256" key="2">
    <source>
        <dbReference type="ARBA" id="ARBA00022617"/>
    </source>
</evidence>
<protein>
    <submittedName>
        <fullName evidence="8">Cytochrome P450</fullName>
    </submittedName>
</protein>
<evidence type="ECO:0000256" key="4">
    <source>
        <dbReference type="ARBA" id="ARBA00023002"/>
    </source>
</evidence>
<accession>A0A927MWK4</accession>
<evidence type="ECO:0000256" key="1">
    <source>
        <dbReference type="ARBA" id="ARBA00010617"/>
    </source>
</evidence>
<dbReference type="CDD" id="cd11030">
    <property type="entry name" value="CYP105-like"/>
    <property type="match status" value="1"/>
</dbReference>
<comment type="caution">
    <text evidence="8">The sequence shown here is derived from an EMBL/GenBank/DDBJ whole genome shotgun (WGS) entry which is preliminary data.</text>
</comment>
<keyword evidence="9" id="KW-1185">Reference proteome</keyword>
<evidence type="ECO:0000256" key="7">
    <source>
        <dbReference type="RuleBase" id="RU000461"/>
    </source>
</evidence>
<dbReference type="GO" id="GO:0004497">
    <property type="term" value="F:monooxygenase activity"/>
    <property type="evidence" value="ECO:0007669"/>
    <property type="project" value="UniProtKB-KW"/>
</dbReference>
<dbReference type="GO" id="GO:0005506">
    <property type="term" value="F:iron ion binding"/>
    <property type="evidence" value="ECO:0007669"/>
    <property type="project" value="InterPro"/>
</dbReference>
<dbReference type="PANTHER" id="PTHR46696">
    <property type="entry name" value="P450, PUTATIVE (EUROFUNG)-RELATED"/>
    <property type="match status" value="1"/>
</dbReference>